<keyword evidence="2" id="KW-1185">Reference proteome</keyword>
<dbReference type="STRING" id="266749.SAMN05421876_11324"/>
<reference evidence="1 2" key="1">
    <citation type="submission" date="2014-10" db="EMBL/GenBank/DDBJ databases">
        <title>Kaistella jeonii genome.</title>
        <authorList>
            <person name="Clayton J.T."/>
            <person name="Newman J.D."/>
        </authorList>
    </citation>
    <scope>NUCLEOTIDE SEQUENCE [LARGE SCALE GENOMIC DNA]</scope>
    <source>
        <strain evidence="1 2">DSM 17048</strain>
    </source>
</reference>
<accession>A0A0C1F823</accession>
<organism evidence="1 2">
    <name type="scientific">Kaistella jeonii</name>
    <dbReference type="NCBI Taxonomy" id="266749"/>
    <lineage>
        <taxon>Bacteria</taxon>
        <taxon>Pseudomonadati</taxon>
        <taxon>Bacteroidota</taxon>
        <taxon>Flavobacteriia</taxon>
        <taxon>Flavobacteriales</taxon>
        <taxon>Weeksellaceae</taxon>
        <taxon>Chryseobacterium group</taxon>
        <taxon>Kaistella</taxon>
    </lineage>
</organism>
<dbReference type="RefSeq" id="WP_039353931.1">
    <property type="nucleotide sequence ID" value="NZ_FOLA01000013.1"/>
</dbReference>
<proteinExistence type="predicted"/>
<dbReference type="AlphaFoldDB" id="A0A0C1F823"/>
<dbReference type="Pfam" id="PF22668">
    <property type="entry name" value="DUF7009"/>
    <property type="match status" value="1"/>
</dbReference>
<name>A0A0C1F823_9FLAO</name>
<gene>
    <name evidence="1" type="ORF">OA86_12650</name>
</gene>
<dbReference type="EMBL" id="JSYL01000011">
    <property type="protein sequence ID" value="KIA88043.1"/>
    <property type="molecule type" value="Genomic_DNA"/>
</dbReference>
<evidence type="ECO:0000313" key="1">
    <source>
        <dbReference type="EMBL" id="KIA88043.1"/>
    </source>
</evidence>
<dbReference type="InterPro" id="IPR053825">
    <property type="entry name" value="DUF7009"/>
</dbReference>
<dbReference type="Proteomes" id="UP000031473">
    <property type="component" value="Unassembled WGS sequence"/>
</dbReference>
<evidence type="ECO:0000313" key="2">
    <source>
        <dbReference type="Proteomes" id="UP000031473"/>
    </source>
</evidence>
<dbReference type="OrthoDB" id="7060517at2"/>
<sequence>MKIRIKGNSIRLRLTKTDVQNIKKNGIVEEQTILGAEEIFKYSLVVDEKVSAISAEFQASKITVFLSKKEADILTETDEITVEGSQNNGEEKGLFLLVEKDLQCLDTTYEDQTDMYENTKTHC</sequence>
<comment type="caution">
    <text evidence="1">The sequence shown here is derived from an EMBL/GenBank/DDBJ whole genome shotgun (WGS) entry which is preliminary data.</text>
</comment>
<protein>
    <submittedName>
        <fullName evidence="1">Uncharacterized protein</fullName>
    </submittedName>
</protein>